<dbReference type="EMBL" id="LR746279">
    <property type="protein sequence ID" value="CAA7409437.1"/>
    <property type="molecule type" value="Genomic_DNA"/>
</dbReference>
<reference evidence="1" key="1">
    <citation type="submission" date="2020-02" db="EMBL/GenBank/DDBJ databases">
        <authorList>
            <person name="Scholz U."/>
            <person name="Mascher M."/>
            <person name="Fiebig A."/>
        </authorList>
    </citation>
    <scope>NUCLEOTIDE SEQUENCE</scope>
</reference>
<dbReference type="Proteomes" id="UP000663760">
    <property type="component" value="Chromosome 16"/>
</dbReference>
<evidence type="ECO:0000313" key="2">
    <source>
        <dbReference type="Proteomes" id="UP000663760"/>
    </source>
</evidence>
<dbReference type="AlphaFoldDB" id="A0A7I8LHC1"/>
<accession>A0A7I8LHC1</accession>
<keyword evidence="2" id="KW-1185">Reference proteome</keyword>
<organism evidence="1 2">
    <name type="scientific">Spirodela intermedia</name>
    <name type="common">Intermediate duckweed</name>
    <dbReference type="NCBI Taxonomy" id="51605"/>
    <lineage>
        <taxon>Eukaryota</taxon>
        <taxon>Viridiplantae</taxon>
        <taxon>Streptophyta</taxon>
        <taxon>Embryophyta</taxon>
        <taxon>Tracheophyta</taxon>
        <taxon>Spermatophyta</taxon>
        <taxon>Magnoliopsida</taxon>
        <taxon>Liliopsida</taxon>
        <taxon>Araceae</taxon>
        <taxon>Lemnoideae</taxon>
        <taxon>Spirodela</taxon>
    </lineage>
</organism>
<protein>
    <submittedName>
        <fullName evidence="1">Uncharacterized protein</fullName>
    </submittedName>
</protein>
<evidence type="ECO:0000313" key="1">
    <source>
        <dbReference type="EMBL" id="CAA7409437.1"/>
    </source>
</evidence>
<proteinExistence type="predicted"/>
<gene>
    <name evidence="1" type="ORF">SI8410_16020115</name>
</gene>
<name>A0A7I8LHC1_SPIIN</name>
<sequence>MKLNLVMLFQTIILGETRLISSYDQWPFSLTIQ</sequence>